<dbReference type="GO" id="GO:0005737">
    <property type="term" value="C:cytoplasm"/>
    <property type="evidence" value="ECO:0007669"/>
    <property type="project" value="TreeGrafter"/>
</dbReference>
<feature type="compositionally biased region" description="Polar residues" evidence="1">
    <location>
        <begin position="1342"/>
        <end position="1358"/>
    </location>
</feature>
<feature type="compositionally biased region" description="Low complexity" evidence="1">
    <location>
        <begin position="37"/>
        <end position="51"/>
    </location>
</feature>
<feature type="compositionally biased region" description="Low complexity" evidence="1">
    <location>
        <begin position="1050"/>
        <end position="1066"/>
    </location>
</feature>
<feature type="region of interest" description="Disordered" evidence="1">
    <location>
        <begin position="1171"/>
        <end position="1200"/>
    </location>
</feature>
<reference evidence="3" key="1">
    <citation type="journal article" date="2023" name="Mol. Phylogenet. Evol.">
        <title>Genome-scale phylogeny and comparative genomics of the fungal order Sordariales.</title>
        <authorList>
            <person name="Hensen N."/>
            <person name="Bonometti L."/>
            <person name="Westerberg I."/>
            <person name="Brannstrom I.O."/>
            <person name="Guillou S."/>
            <person name="Cros-Aarteil S."/>
            <person name="Calhoun S."/>
            <person name="Haridas S."/>
            <person name="Kuo A."/>
            <person name="Mondo S."/>
            <person name="Pangilinan J."/>
            <person name="Riley R."/>
            <person name="LaButti K."/>
            <person name="Andreopoulos B."/>
            <person name="Lipzen A."/>
            <person name="Chen C."/>
            <person name="Yan M."/>
            <person name="Daum C."/>
            <person name="Ng V."/>
            <person name="Clum A."/>
            <person name="Steindorff A."/>
            <person name="Ohm R.A."/>
            <person name="Martin F."/>
            <person name="Silar P."/>
            <person name="Natvig D.O."/>
            <person name="Lalanne C."/>
            <person name="Gautier V."/>
            <person name="Ament-Velasquez S.L."/>
            <person name="Kruys A."/>
            <person name="Hutchinson M.I."/>
            <person name="Powell A.J."/>
            <person name="Barry K."/>
            <person name="Miller A.N."/>
            <person name="Grigoriev I.V."/>
            <person name="Debuchy R."/>
            <person name="Gladieux P."/>
            <person name="Hiltunen Thoren M."/>
            <person name="Johannesson H."/>
        </authorList>
    </citation>
    <scope>NUCLEOTIDE SEQUENCE</scope>
    <source>
        <strain evidence="3">CBS 359.72</strain>
    </source>
</reference>
<dbReference type="GO" id="GO:0070390">
    <property type="term" value="C:transcription export complex 2"/>
    <property type="evidence" value="ECO:0007669"/>
    <property type="project" value="TreeGrafter"/>
</dbReference>
<name>A0AAN7CQ54_9PEZI</name>
<dbReference type="Pfam" id="PF03399">
    <property type="entry name" value="SAC3_GANP"/>
    <property type="match status" value="1"/>
</dbReference>
<feature type="region of interest" description="Disordered" evidence="1">
    <location>
        <begin position="1258"/>
        <end position="1397"/>
    </location>
</feature>
<feature type="compositionally biased region" description="Polar residues" evidence="1">
    <location>
        <begin position="917"/>
        <end position="930"/>
    </location>
</feature>
<feature type="compositionally biased region" description="Polar residues" evidence="1">
    <location>
        <begin position="961"/>
        <end position="973"/>
    </location>
</feature>
<dbReference type="InterPro" id="IPR045107">
    <property type="entry name" value="SAC3/GANP/THP3"/>
</dbReference>
<dbReference type="PANTHER" id="PTHR12436">
    <property type="entry name" value="80 KDA MCM3-ASSOCIATED PROTEIN"/>
    <property type="match status" value="1"/>
</dbReference>
<reference evidence="3" key="2">
    <citation type="submission" date="2023-05" db="EMBL/GenBank/DDBJ databases">
        <authorList>
            <consortium name="Lawrence Berkeley National Laboratory"/>
            <person name="Steindorff A."/>
            <person name="Hensen N."/>
            <person name="Bonometti L."/>
            <person name="Westerberg I."/>
            <person name="Brannstrom I.O."/>
            <person name="Guillou S."/>
            <person name="Cros-Aarteil S."/>
            <person name="Calhoun S."/>
            <person name="Haridas S."/>
            <person name="Kuo A."/>
            <person name="Mondo S."/>
            <person name="Pangilinan J."/>
            <person name="Riley R."/>
            <person name="Labutti K."/>
            <person name="Andreopoulos B."/>
            <person name="Lipzen A."/>
            <person name="Chen C."/>
            <person name="Yanf M."/>
            <person name="Daum C."/>
            <person name="Ng V."/>
            <person name="Clum A."/>
            <person name="Ohm R."/>
            <person name="Martin F."/>
            <person name="Silar P."/>
            <person name="Natvig D."/>
            <person name="Lalanne C."/>
            <person name="Gautier V."/>
            <person name="Ament-Velasquez S.L."/>
            <person name="Kruys A."/>
            <person name="Hutchinson M.I."/>
            <person name="Powell A.J."/>
            <person name="Barry K."/>
            <person name="Miller A.N."/>
            <person name="Grigoriev I.V."/>
            <person name="Debuchy R."/>
            <person name="Gladieux P."/>
            <person name="Thoren M.H."/>
            <person name="Johannesson H."/>
        </authorList>
    </citation>
    <scope>NUCLEOTIDE SEQUENCE</scope>
    <source>
        <strain evidence="3">CBS 359.72</strain>
    </source>
</reference>
<gene>
    <name evidence="3" type="ORF">C7999DRAFT_33328</name>
</gene>
<dbReference type="EMBL" id="MU857678">
    <property type="protein sequence ID" value="KAK4246284.1"/>
    <property type="molecule type" value="Genomic_DNA"/>
</dbReference>
<feature type="compositionally biased region" description="Low complexity" evidence="1">
    <location>
        <begin position="1326"/>
        <end position="1341"/>
    </location>
</feature>
<evidence type="ECO:0000313" key="3">
    <source>
        <dbReference type="EMBL" id="KAK4246284.1"/>
    </source>
</evidence>
<feature type="compositionally biased region" description="Polar residues" evidence="1">
    <location>
        <begin position="883"/>
        <end position="893"/>
    </location>
</feature>
<feature type="compositionally biased region" description="Pro residues" evidence="1">
    <location>
        <begin position="1526"/>
        <end position="1541"/>
    </location>
</feature>
<feature type="compositionally biased region" description="Low complexity" evidence="1">
    <location>
        <begin position="60"/>
        <end position="73"/>
    </location>
</feature>
<feature type="compositionally biased region" description="Low complexity" evidence="1">
    <location>
        <begin position="931"/>
        <end position="950"/>
    </location>
</feature>
<dbReference type="PANTHER" id="PTHR12436:SF3">
    <property type="entry name" value="GERMINAL-CENTER ASSOCIATED NUCLEAR PROTEIN"/>
    <property type="match status" value="1"/>
</dbReference>
<evidence type="ECO:0000256" key="1">
    <source>
        <dbReference type="SAM" id="MobiDB-lite"/>
    </source>
</evidence>
<dbReference type="InterPro" id="IPR005062">
    <property type="entry name" value="SAC3/GANP/THP3_conserved"/>
</dbReference>
<feature type="compositionally biased region" description="Polar residues" evidence="1">
    <location>
        <begin position="12"/>
        <end position="21"/>
    </location>
</feature>
<dbReference type="GO" id="GO:0006406">
    <property type="term" value="P:mRNA export from nucleus"/>
    <property type="evidence" value="ECO:0007669"/>
    <property type="project" value="TreeGrafter"/>
</dbReference>
<evidence type="ECO:0000259" key="2">
    <source>
        <dbReference type="Pfam" id="PF03399"/>
    </source>
</evidence>
<feature type="compositionally biased region" description="Low complexity" evidence="1">
    <location>
        <begin position="1431"/>
        <end position="1455"/>
    </location>
</feature>
<feature type="compositionally biased region" description="Pro residues" evidence="1">
    <location>
        <begin position="127"/>
        <end position="142"/>
    </location>
</feature>
<feature type="region of interest" description="Disordered" evidence="1">
    <location>
        <begin position="1"/>
        <end position="296"/>
    </location>
</feature>
<organism evidence="3 4">
    <name type="scientific">Corynascus novoguineensis</name>
    <dbReference type="NCBI Taxonomy" id="1126955"/>
    <lineage>
        <taxon>Eukaryota</taxon>
        <taxon>Fungi</taxon>
        <taxon>Dikarya</taxon>
        <taxon>Ascomycota</taxon>
        <taxon>Pezizomycotina</taxon>
        <taxon>Sordariomycetes</taxon>
        <taxon>Sordariomycetidae</taxon>
        <taxon>Sordariales</taxon>
        <taxon>Chaetomiaceae</taxon>
        <taxon>Corynascus</taxon>
    </lineage>
</organism>
<feature type="region of interest" description="Disordered" evidence="1">
    <location>
        <begin position="848"/>
        <end position="893"/>
    </location>
</feature>
<feature type="region of interest" description="Disordered" evidence="1">
    <location>
        <begin position="917"/>
        <end position="1014"/>
    </location>
</feature>
<feature type="compositionally biased region" description="Polar residues" evidence="1">
    <location>
        <begin position="848"/>
        <end position="876"/>
    </location>
</feature>
<feature type="compositionally biased region" description="Basic and acidic residues" evidence="1">
    <location>
        <begin position="1305"/>
        <end position="1325"/>
    </location>
</feature>
<sequence>MAAPANNPFGAPSSQVLNNPFATPASGESAPTFNQQFQSPFSAPAPKASPFGTPAANPFGAPSASGERSSSSGNPFGAPVNNPFGASASGNKQPSGGSAFGALSGTGARSAFGSPAVSPGPSRQLSPAPPQVKNPFGAPPTGPKSSRSPSPFGSRAPATGPSSQSSGSKFGEANTMGRKNKVAGSKPSVPANNGGSGGQGAQAIEGGVGGKRGGSNGGFGGRAGQDQSTQSAGPFASANPFAKQPVAAQAAGMNTQSRPNARGKQPKRQERYQPPSSNRGKQTAADRGPSERTKELSTFAYDYANKLYDHLKKENIHPPKWHPDPGDPSKRGAIENLKEAYKKYRTRVYASLRKADLIDDPDKRRKLEDALPFKGICESMCPEFEQVSRIAEYDVKTEEKETRPDGVTMWPDPTKMVKKFGRSAAGQDAPLPMDVRSVDALRRTTDYLFNDLLQSESNLPSMHNFLWDRTRAIRKDFTFHSQKSAEEMKDMVYCFETITRFHATALHLLSKKGVANEDFDQKQEIEQLGRTILSLVEAYDMCRDKRVHCENEPEFRAYYLLLNAHDPSITRRIPTWGAEFWFESEEVQTALSLIQAMDDVREPKGPIKPRVGTTLSDTAFTNYFSIVEDPRVSYTMACIAEIHFTSVRQAILRNLVRGYARHRDAPRTITASDLNAMLRFDTPDEAVEFAEQHGFEFSTWVPEGRNPVTEPYLLLNNKKKAVPSPRVRQAFSGKLVERKRTTQSLPHVIYNTIFEEPVEKPPGDSPDSLFSEDNELFVTQTPASEHLAQASPVPIPPSKPSATQMLPPSPFGTPVSSASFNMAAPTAPTAGVTPAFSIISTRKPTTSIFSGSSAVPGQSTQQLQAGQNPFSSLSQSPAPPTIGTASKTASSLGQGQFAPVGQAIASPFPAIKPSECSNPFGFSNSPGSNLPSIAQTQSQQSTTSPSASSPFGNAAPKPASPLTSPGITTSAQTRPAEPASSASILGSVPQAGTSPFPTTTLPKSTEQQAPTAAPAVPSIQVFSPPAATPATRDLQPLAPAVPVKPPSQAPLPGLTAGAAAPSVAAPRTPPAPKRDLLGDFTKWFVKGDNGLVEQFTEDILRHMLWNVWQDYEREQVERKRQEEEEESWRLAREHQSYRLRLKYFYRWRNNARSLATKRILREGKEKMRLYREQQKAVRRQQQEEREKAEREAKRAAKRQLMEDTHRFSMLASSTGRRRGSFAYSTDYNNNNPEEQLLASGVFSDLRDDPRSLAHRVVREATADTDPDPWATASATRSFRYPESELELELEPARTSSPDTSSVGGGRREGWKTRSLREKFGLEPRRSLSAGGSGSLASLSSRFRQSLPGTNSRTTNFAASLSSSRKRSTEEESDDGSGTKRLYGGSVKGDSAKPLSNGLARSTHWDLRARGFVPMPNGNWLPEALANRHQQLHQQQQQQQGSGVVGIDGISGSPDDGLVDIDVDMASDAGRAASPTPSDWRLRLAKLKKYRPSSAHGHVSRHSVDLPQQTLTGLATTPRGSILSMSPPHPPFPSTAMQPPPLWGRSSGDKTGTGKRKRGPDDMDQWDEEQQQYQQQPGREPSPSVKKKATGSVNTAVTTATVVAPGRAETHAMVENTKRMLRELREAMDRADRDAREEIY</sequence>
<dbReference type="Proteomes" id="UP001303647">
    <property type="component" value="Unassembled WGS sequence"/>
</dbReference>
<feature type="domain" description="SAC3/GANP/THP3 conserved" evidence="2">
    <location>
        <begin position="380"/>
        <end position="698"/>
    </location>
</feature>
<feature type="compositionally biased region" description="Polar residues" evidence="1">
    <location>
        <begin position="980"/>
        <end position="1010"/>
    </location>
</feature>
<protein>
    <submittedName>
        <fullName evidence="3">SAC3/GANP/Nin1/mts3/eIF-3 p25 family-domain-containing protein</fullName>
    </submittedName>
</protein>
<feature type="region of interest" description="Disordered" evidence="1">
    <location>
        <begin position="1517"/>
        <end position="1597"/>
    </location>
</feature>
<feature type="compositionally biased region" description="Gly residues" evidence="1">
    <location>
        <begin position="194"/>
        <end position="223"/>
    </location>
</feature>
<accession>A0AAN7CQ54</accession>
<comment type="caution">
    <text evidence="3">The sequence shown here is derived from an EMBL/GenBank/DDBJ whole genome shotgun (WGS) entry which is preliminary data.</text>
</comment>
<dbReference type="Gene3D" id="1.25.40.990">
    <property type="match status" value="1"/>
</dbReference>
<feature type="region of interest" description="Disordered" evidence="1">
    <location>
        <begin position="1431"/>
        <end position="1456"/>
    </location>
</feature>
<feature type="region of interest" description="Disordered" evidence="1">
    <location>
        <begin position="786"/>
        <end position="812"/>
    </location>
</feature>
<keyword evidence="4" id="KW-1185">Reference proteome</keyword>
<proteinExistence type="predicted"/>
<feature type="region of interest" description="Disordered" evidence="1">
    <location>
        <begin position="1037"/>
        <end position="1072"/>
    </location>
</feature>
<evidence type="ECO:0000313" key="4">
    <source>
        <dbReference type="Proteomes" id="UP001303647"/>
    </source>
</evidence>